<dbReference type="Proteomes" id="UP001528823">
    <property type="component" value="Unassembled WGS sequence"/>
</dbReference>
<comment type="caution">
    <text evidence="2">The sequence shown here is derived from an EMBL/GenBank/DDBJ whole genome shotgun (WGS) entry which is preliminary data.</text>
</comment>
<evidence type="ECO:0000313" key="3">
    <source>
        <dbReference type="Proteomes" id="UP001528823"/>
    </source>
</evidence>
<dbReference type="InterPro" id="IPR046336">
    <property type="entry name" value="Lon_prtase_N_sf"/>
</dbReference>
<dbReference type="EMBL" id="JAPMOU010000007">
    <property type="protein sequence ID" value="MDE1461868.1"/>
    <property type="molecule type" value="Genomic_DNA"/>
</dbReference>
<feature type="domain" description="Lon N-terminal" evidence="1">
    <location>
        <begin position="1"/>
        <end position="191"/>
    </location>
</feature>
<dbReference type="InterPro" id="IPR003111">
    <property type="entry name" value="Lon_prtase_N"/>
</dbReference>
<keyword evidence="3" id="KW-1185">Reference proteome</keyword>
<protein>
    <submittedName>
        <fullName evidence="2">LON peptidase substrate-binding domain-containing protein</fullName>
    </submittedName>
</protein>
<reference evidence="2 3" key="1">
    <citation type="submission" date="2022-11" db="EMBL/GenBank/DDBJ databases">
        <title>Spartinivicinus poritis sp. nov., isolated from scleractinian coral Porites lutea.</title>
        <authorList>
            <person name="Zhang G."/>
            <person name="Cai L."/>
            <person name="Wei Q."/>
        </authorList>
    </citation>
    <scope>NUCLEOTIDE SEQUENCE [LARGE SCALE GENOMIC DNA]</scope>
    <source>
        <strain evidence="2 3">A2-2</strain>
    </source>
</reference>
<sequence length="195" mass="20999">MASIPIFPLNTVLFPKCKLPLQIFEPRYLDMLSQSLKAGGGFVIALVKSTHQAAIMPKVYCVGTLAQIVDFGQLPNGLLGVTVMGQDKVVIGSSWLEGSGLMVAEVSPLPIEQSISLPKKYQCLAEVLGALLAHPVVADLDVSSNLNNGLIVGWQLANYLPFSLQQKQLLLELNNPLLRLAQISHLLDDMAQAAV</sequence>
<dbReference type="SMART" id="SM00464">
    <property type="entry name" value="LON"/>
    <property type="match status" value="1"/>
</dbReference>
<dbReference type="RefSeq" id="WP_274688227.1">
    <property type="nucleotide sequence ID" value="NZ_JAPMOU010000007.1"/>
</dbReference>
<gene>
    <name evidence="2" type="ORF">ORQ98_07785</name>
</gene>
<evidence type="ECO:0000313" key="2">
    <source>
        <dbReference type="EMBL" id="MDE1461868.1"/>
    </source>
</evidence>
<evidence type="ECO:0000259" key="1">
    <source>
        <dbReference type="PROSITE" id="PS51787"/>
    </source>
</evidence>
<dbReference type="PROSITE" id="PS51787">
    <property type="entry name" value="LON_N"/>
    <property type="match status" value="1"/>
</dbReference>
<dbReference type="InterPro" id="IPR015947">
    <property type="entry name" value="PUA-like_sf"/>
</dbReference>
<dbReference type="SUPFAM" id="SSF88697">
    <property type="entry name" value="PUA domain-like"/>
    <property type="match status" value="1"/>
</dbReference>
<dbReference type="PANTHER" id="PTHR46732">
    <property type="entry name" value="ATP-DEPENDENT PROTEASE LA (LON) DOMAIN PROTEIN"/>
    <property type="match status" value="1"/>
</dbReference>
<name>A0ABT5U675_9GAMM</name>
<dbReference type="Pfam" id="PF02190">
    <property type="entry name" value="LON_substr_bdg"/>
    <property type="match status" value="1"/>
</dbReference>
<accession>A0ABT5U675</accession>
<dbReference type="PANTHER" id="PTHR46732:SF8">
    <property type="entry name" value="ATP-DEPENDENT PROTEASE LA (LON) DOMAIN PROTEIN"/>
    <property type="match status" value="1"/>
</dbReference>
<organism evidence="2 3">
    <name type="scientific">Spartinivicinus poritis</name>
    <dbReference type="NCBI Taxonomy" id="2994640"/>
    <lineage>
        <taxon>Bacteria</taxon>
        <taxon>Pseudomonadati</taxon>
        <taxon>Pseudomonadota</taxon>
        <taxon>Gammaproteobacteria</taxon>
        <taxon>Oceanospirillales</taxon>
        <taxon>Zooshikellaceae</taxon>
        <taxon>Spartinivicinus</taxon>
    </lineage>
</organism>
<proteinExistence type="predicted"/>
<dbReference type="Gene3D" id="2.30.130.40">
    <property type="entry name" value="LON domain-like"/>
    <property type="match status" value="1"/>
</dbReference>